<evidence type="ECO:0000256" key="5">
    <source>
        <dbReference type="ARBA" id="ARBA00023157"/>
    </source>
</evidence>
<dbReference type="GO" id="GO:0036503">
    <property type="term" value="P:ERAD pathway"/>
    <property type="evidence" value="ECO:0007669"/>
    <property type="project" value="UniProtKB-ARBA"/>
</dbReference>
<dbReference type="Gene3D" id="3.40.140.10">
    <property type="entry name" value="Cytidine Deaminase, domain 2"/>
    <property type="match status" value="2"/>
</dbReference>
<dbReference type="PANTHER" id="PTHR11742:SF6">
    <property type="entry name" value="MANNOSYL-OLIGOSACCHARIDE ALPHA-1,2-MANNOSIDASE IA-RELATED"/>
    <property type="match status" value="1"/>
</dbReference>
<dbReference type="GO" id="GO:0005783">
    <property type="term" value="C:endoplasmic reticulum"/>
    <property type="evidence" value="ECO:0007669"/>
    <property type="project" value="TreeGrafter"/>
</dbReference>
<dbReference type="PRINTS" id="PR00747">
    <property type="entry name" value="GLYHDRLASE47"/>
</dbReference>
<protein>
    <recommendedName>
        <fullName evidence="9">alpha-1,2-Mannosidase</fullName>
        <ecNumber evidence="9">3.2.1.-</ecNumber>
    </recommendedName>
</protein>
<evidence type="ECO:0000259" key="11">
    <source>
        <dbReference type="PROSITE" id="PS51747"/>
    </source>
</evidence>
<dbReference type="EMBL" id="JADGKB010000012">
    <property type="protein sequence ID" value="KAJ3260345.1"/>
    <property type="molecule type" value="Genomic_DNA"/>
</dbReference>
<feature type="disulfide bond" evidence="8">
    <location>
        <begin position="329"/>
        <end position="361"/>
    </location>
</feature>
<feature type="domain" description="CMP/dCMP-type deaminase" evidence="11">
    <location>
        <begin position="685"/>
        <end position="781"/>
    </location>
</feature>
<reference evidence="12" key="1">
    <citation type="submission" date="2020-05" db="EMBL/GenBank/DDBJ databases">
        <title>Phylogenomic resolution of chytrid fungi.</title>
        <authorList>
            <person name="Stajich J.E."/>
            <person name="Amses K."/>
            <person name="Simmons R."/>
            <person name="Seto K."/>
            <person name="Myers J."/>
            <person name="Bonds A."/>
            <person name="Quandt C.A."/>
            <person name="Barry K."/>
            <person name="Liu P."/>
            <person name="Grigoriev I."/>
            <person name="Longcore J.E."/>
            <person name="James T.Y."/>
        </authorList>
    </citation>
    <scope>NUCLEOTIDE SEQUENCE</scope>
    <source>
        <strain evidence="12">PLAUS21</strain>
    </source>
</reference>
<comment type="cofactor">
    <cofactor evidence="1 7">
        <name>Ca(2+)</name>
        <dbReference type="ChEBI" id="CHEBI:29108"/>
    </cofactor>
</comment>
<evidence type="ECO:0000313" key="13">
    <source>
        <dbReference type="Proteomes" id="UP001210925"/>
    </source>
</evidence>
<evidence type="ECO:0000256" key="4">
    <source>
        <dbReference type="ARBA" id="ARBA00022801"/>
    </source>
</evidence>
<dbReference type="InterPro" id="IPR050749">
    <property type="entry name" value="Glycosyl_Hydrolase_47"/>
</dbReference>
<keyword evidence="7" id="KW-0479">Metal-binding</keyword>
<comment type="caution">
    <text evidence="12">The sequence shown here is derived from an EMBL/GenBank/DDBJ whole genome shotgun (WGS) entry which is preliminary data.</text>
</comment>
<keyword evidence="13" id="KW-1185">Reference proteome</keyword>
<accession>A0AAD5UK74</accession>
<keyword evidence="4 9" id="KW-0378">Hydrolase</keyword>
<dbReference type="GO" id="GO:0005975">
    <property type="term" value="P:carbohydrate metabolic process"/>
    <property type="evidence" value="ECO:0007669"/>
    <property type="project" value="InterPro"/>
</dbReference>
<feature type="active site" description="Proton donor" evidence="6">
    <location>
        <position position="375"/>
    </location>
</feature>
<name>A0AAD5UK74_9FUNG</name>
<dbReference type="Pfam" id="PF00383">
    <property type="entry name" value="dCMP_cyt_deam_1"/>
    <property type="match status" value="1"/>
</dbReference>
<dbReference type="SUPFAM" id="SSF52540">
    <property type="entry name" value="P-loop containing nucleoside triphosphate hydrolases"/>
    <property type="match status" value="1"/>
</dbReference>
<dbReference type="Gene3D" id="1.50.10.10">
    <property type="match status" value="1"/>
</dbReference>
<dbReference type="GO" id="GO:0006139">
    <property type="term" value="P:nucleobase-containing compound metabolic process"/>
    <property type="evidence" value="ECO:0007669"/>
    <property type="project" value="UniProtKB-ARBA"/>
</dbReference>
<evidence type="ECO:0000256" key="3">
    <source>
        <dbReference type="ARBA" id="ARBA00007658"/>
    </source>
</evidence>
<organism evidence="12 13">
    <name type="scientific">Boothiomyces macroporosus</name>
    <dbReference type="NCBI Taxonomy" id="261099"/>
    <lineage>
        <taxon>Eukaryota</taxon>
        <taxon>Fungi</taxon>
        <taxon>Fungi incertae sedis</taxon>
        <taxon>Chytridiomycota</taxon>
        <taxon>Chytridiomycota incertae sedis</taxon>
        <taxon>Chytridiomycetes</taxon>
        <taxon>Rhizophydiales</taxon>
        <taxon>Terramycetaceae</taxon>
        <taxon>Boothiomyces</taxon>
    </lineage>
</organism>
<feature type="active site" evidence="6">
    <location>
        <position position="396"/>
    </location>
</feature>
<feature type="transmembrane region" description="Helical" evidence="10">
    <location>
        <begin position="7"/>
        <end position="25"/>
    </location>
</feature>
<keyword evidence="10" id="KW-0472">Membrane</keyword>
<dbReference type="Pfam" id="PF01532">
    <property type="entry name" value="Glyco_hydro_47"/>
    <property type="match status" value="1"/>
</dbReference>
<evidence type="ECO:0000256" key="9">
    <source>
        <dbReference type="RuleBase" id="RU361193"/>
    </source>
</evidence>
<keyword evidence="7" id="KW-0106">Calcium</keyword>
<feature type="active site" description="Proton donor" evidence="6">
    <location>
        <position position="140"/>
    </location>
</feature>
<sequence length="810" mass="92750">MKTKERIIFLIVITIIGFVIVSFSGTKTKEVIYDITHLNLKSKHSLTQGNQSDSAMLEKVKEMTRHAWNGYRQYAWGADELKPLSKDRMNWRTNTMYFTAIDSLDTLYIMGLHKEYKETKELVLQNMDVTTFDEEIIVFEVTIRVLGGLLSAYDFDPDKRYIEKAVQVADRLLKAFDTNTGIPTMYLNMQTGKQGGFTTGIATMGTLQLEFQYLSDITQDPKYQDAVFFAMDQIRSIDKPHPGLFPTHVRTGSLEFDNTHKYGIGADVDSFYEYLLKIWISTGEPKFRLWYDEAAEAVTKHLMIESGEIVFFPDKQHSHSGNTFHHLTCFTGGMFGLGANSWKRGKWTYYLDVARRATDACWEGYKASKYGIGGEIMSAFNGKVSISNQHFTLRPETIESIFYMWRISHDPVYREYGRTYIEALERHARDSAGYHGFSEQLQESDRMESFFLAETLKYLYLLYSSDDVIPLDEYVFNTEAHPISVRGFGRRKEPIAGHASLSKSRIEIFSMLLGISGTCCSGKKTLIAYLTEKYGFTQLFINESEGPNNFDCLKSAVNHATTNWVDRHLISNIDRYDAVDVAFKRPFFLLLYIDAPITVRYERFLQNKLHSIFGPLSIDQASSLPLERFINLDEDRLYKKAGLYSVHEISQRAQVRLLNASNSLQTLHSQVDKLDLLNPELTRPSWDTYFMALCELASQRSNCMKRRVGCILVSECRVDVRDNSLLEAGRERIANRDVTLYCTTCPCLGCAKKIIQVGISKVVYAHDYGMDELTAKLFKQAGIEIRQVPTQSINFVSNLNSSDQLIKVMR</sequence>
<dbReference type="EC" id="3.2.1.-" evidence="9"/>
<keyword evidence="10" id="KW-0812">Transmembrane</keyword>
<evidence type="ECO:0000256" key="7">
    <source>
        <dbReference type="PIRSR" id="PIRSR601382-2"/>
    </source>
</evidence>
<keyword evidence="10" id="KW-1133">Transmembrane helix</keyword>
<comment type="pathway">
    <text evidence="2">Protein modification; protein glycosylation.</text>
</comment>
<dbReference type="InterPro" id="IPR001382">
    <property type="entry name" value="Glyco_hydro_47"/>
</dbReference>
<dbReference type="AlphaFoldDB" id="A0AAD5UK74"/>
<dbReference type="PANTHER" id="PTHR11742">
    <property type="entry name" value="MANNOSYL-OLIGOSACCHARIDE ALPHA-1,2-MANNOSIDASE-RELATED"/>
    <property type="match status" value="1"/>
</dbReference>
<dbReference type="GO" id="GO:0005509">
    <property type="term" value="F:calcium ion binding"/>
    <property type="evidence" value="ECO:0007669"/>
    <property type="project" value="InterPro"/>
</dbReference>
<feature type="binding site" evidence="7">
    <location>
        <position position="478"/>
    </location>
    <ligand>
        <name>Ca(2+)</name>
        <dbReference type="ChEBI" id="CHEBI:29108"/>
    </ligand>
</feature>
<evidence type="ECO:0000256" key="1">
    <source>
        <dbReference type="ARBA" id="ARBA00001913"/>
    </source>
</evidence>
<dbReference type="PROSITE" id="PS51747">
    <property type="entry name" value="CYT_DCMP_DEAMINASES_2"/>
    <property type="match status" value="1"/>
</dbReference>
<feature type="active site" evidence="6">
    <location>
        <position position="269"/>
    </location>
</feature>
<dbReference type="GO" id="GO:0004571">
    <property type="term" value="F:mannosyl-oligosaccharide 1,2-alpha-mannosidase activity"/>
    <property type="evidence" value="ECO:0007669"/>
    <property type="project" value="InterPro"/>
</dbReference>
<dbReference type="Proteomes" id="UP001210925">
    <property type="component" value="Unassembled WGS sequence"/>
</dbReference>
<keyword evidence="9" id="KW-0326">Glycosidase</keyword>
<comment type="similarity">
    <text evidence="3 9">Belongs to the glycosyl hydrolase 47 family.</text>
</comment>
<dbReference type="InterPro" id="IPR002125">
    <property type="entry name" value="CMP_dCMP_dom"/>
</dbReference>
<dbReference type="SUPFAM" id="SSF48225">
    <property type="entry name" value="Seven-hairpin glycosidases"/>
    <property type="match status" value="1"/>
</dbReference>
<dbReference type="InterPro" id="IPR036026">
    <property type="entry name" value="Seven-hairpin_glycosidases"/>
</dbReference>
<dbReference type="SUPFAM" id="SSF53927">
    <property type="entry name" value="Cytidine deaminase-like"/>
    <property type="match status" value="1"/>
</dbReference>
<dbReference type="InterPro" id="IPR016193">
    <property type="entry name" value="Cytidine_deaminase-like"/>
</dbReference>
<dbReference type="GO" id="GO:0000139">
    <property type="term" value="C:Golgi membrane"/>
    <property type="evidence" value="ECO:0007669"/>
    <property type="project" value="TreeGrafter"/>
</dbReference>
<evidence type="ECO:0000256" key="2">
    <source>
        <dbReference type="ARBA" id="ARBA00004922"/>
    </source>
</evidence>
<evidence type="ECO:0000256" key="8">
    <source>
        <dbReference type="PIRSR" id="PIRSR601382-3"/>
    </source>
</evidence>
<evidence type="ECO:0000256" key="10">
    <source>
        <dbReference type="SAM" id="Phobius"/>
    </source>
</evidence>
<gene>
    <name evidence="12" type="ORF">HK103_000980</name>
</gene>
<proteinExistence type="inferred from homology"/>
<evidence type="ECO:0000256" key="6">
    <source>
        <dbReference type="PIRSR" id="PIRSR601382-1"/>
    </source>
</evidence>
<evidence type="ECO:0000313" key="12">
    <source>
        <dbReference type="EMBL" id="KAJ3260345.1"/>
    </source>
</evidence>
<keyword evidence="5 8" id="KW-1015">Disulfide bond</keyword>
<dbReference type="InterPro" id="IPR012341">
    <property type="entry name" value="6hp_glycosidase-like_sf"/>
</dbReference>
<dbReference type="InterPro" id="IPR027417">
    <property type="entry name" value="P-loop_NTPase"/>
</dbReference>